<dbReference type="AlphaFoldDB" id="A0A1Y4QUR1"/>
<reference evidence="2" key="1">
    <citation type="submission" date="2017-04" db="EMBL/GenBank/DDBJ databases">
        <title>Function of individual gut microbiota members based on whole genome sequencing of pure cultures obtained from chicken caecum.</title>
        <authorList>
            <person name="Medvecky M."/>
            <person name="Cejkova D."/>
            <person name="Polansky O."/>
            <person name="Karasova D."/>
            <person name="Kubasova T."/>
            <person name="Cizek A."/>
            <person name="Rychlik I."/>
        </authorList>
    </citation>
    <scope>NUCLEOTIDE SEQUENCE [LARGE SCALE GENOMIC DNA]</scope>
    <source>
        <strain evidence="2">An144</strain>
    </source>
</reference>
<dbReference type="EMBL" id="NFLC01000039">
    <property type="protein sequence ID" value="OUQ07993.1"/>
    <property type="molecule type" value="Genomic_DNA"/>
</dbReference>
<accession>A0A1Y4QUR1</accession>
<name>A0A1Y4QUR1_9ENTE</name>
<gene>
    <name evidence="1" type="ORF">B5E88_11720</name>
</gene>
<sequence length="63" mass="7480">MLSVLIQKGEDLFSHKNRTYFIFSKSGYTKEAQKFAQEQQLHLITYQQMVQDLKKRINSKKGK</sequence>
<proteinExistence type="predicted"/>
<evidence type="ECO:0008006" key="3">
    <source>
        <dbReference type="Google" id="ProtNLM"/>
    </source>
</evidence>
<dbReference type="Proteomes" id="UP000196074">
    <property type="component" value="Unassembled WGS sequence"/>
</dbReference>
<organism evidence="1 2">
    <name type="scientific">Enterococcus cecorum</name>
    <dbReference type="NCBI Taxonomy" id="44008"/>
    <lineage>
        <taxon>Bacteria</taxon>
        <taxon>Bacillati</taxon>
        <taxon>Bacillota</taxon>
        <taxon>Bacilli</taxon>
        <taxon>Lactobacillales</taxon>
        <taxon>Enterococcaceae</taxon>
        <taxon>Enterococcus</taxon>
    </lineage>
</organism>
<evidence type="ECO:0000313" key="2">
    <source>
        <dbReference type="Proteomes" id="UP000196074"/>
    </source>
</evidence>
<evidence type="ECO:0000313" key="1">
    <source>
        <dbReference type="EMBL" id="OUQ07993.1"/>
    </source>
</evidence>
<protein>
    <recommendedName>
        <fullName evidence="3">Restriction endonuclease type IV Mrr domain-containing protein</fullName>
    </recommendedName>
</protein>
<comment type="caution">
    <text evidence="1">The sequence shown here is derived from an EMBL/GenBank/DDBJ whole genome shotgun (WGS) entry which is preliminary data.</text>
</comment>